<reference evidence="7" key="1">
    <citation type="journal article" date="2023" name="Front. Microbiol.">
        <title>Phylogeography and host specificity of Pasteurellaceae pathogenic to sea-farmed fish in the north-east Atlantic.</title>
        <authorList>
            <person name="Gulla S."/>
            <person name="Colquhoun D.J."/>
            <person name="Olsen A.B."/>
            <person name="Spilsberg B."/>
            <person name="Lagesen K."/>
            <person name="Aakesson C.P."/>
            <person name="Strom S."/>
            <person name="Manji F."/>
            <person name="Birkbeck T.H."/>
            <person name="Nilsen H.K."/>
        </authorList>
    </citation>
    <scope>NUCLEOTIDE SEQUENCE</scope>
    <source>
        <strain evidence="7">VIB1234</strain>
    </source>
</reference>
<accession>A0AAW8CH49</accession>
<dbReference type="Proteomes" id="UP001230466">
    <property type="component" value="Unassembled WGS sequence"/>
</dbReference>
<keyword evidence="2" id="KW-0963">Cytoplasm</keyword>
<dbReference type="AlphaFoldDB" id="A0AAW8CH49"/>
<dbReference type="NCBIfam" id="NF045540">
    <property type="entry name" value="scaf_prot_MCP1"/>
    <property type="match status" value="1"/>
</dbReference>
<evidence type="ECO:0000313" key="8">
    <source>
        <dbReference type="Proteomes" id="UP001230466"/>
    </source>
</evidence>
<dbReference type="GO" id="GO:0006515">
    <property type="term" value="P:protein quality control for misfolded or incompletely synthesized proteins"/>
    <property type="evidence" value="ECO:0007669"/>
    <property type="project" value="TreeGrafter"/>
</dbReference>
<proteinExistence type="inferred from homology"/>
<dbReference type="SUPFAM" id="SSF52096">
    <property type="entry name" value="ClpP/crotonase"/>
    <property type="match status" value="1"/>
</dbReference>
<evidence type="ECO:0000256" key="1">
    <source>
        <dbReference type="ARBA" id="ARBA00007039"/>
    </source>
</evidence>
<dbReference type="Gene3D" id="3.90.226.10">
    <property type="entry name" value="2-enoyl-CoA Hydratase, Chain A, domain 1"/>
    <property type="match status" value="1"/>
</dbReference>
<evidence type="ECO:0000313" key="7">
    <source>
        <dbReference type="EMBL" id="MDP8186971.1"/>
    </source>
</evidence>
<sequence>MGKKKTPEILIKPKAMATKTNNQNWFSIKAKSKGTAEISIYDEIGMWGVSAKQFSKELMDYGDLKHINLHIHSPGGDVFDGIAIYNLLKNHSAQKTVYIDGLAASMASVIAMVGDKIVMPENAMMMIHKPWGVQGGDAEDMRKYADLLDKVEGSLTSAYINKTGIDENELAEMLSNETWLNGKECLELGFADELAEPVLAMASIQSKKLEDYENMPKAIKNLLEPKAQAKDPKEEKAPENKVIIEPQNKVVEKEVDNAAAVQAELTARNEAIKSVFKPFAGQFDDVLIECLSDLSCTKDKAQEKLLAKLGEKTTPSVGNQHIYAGNGNIVGDSIKASLLSATGNGERQNDNIYNGMTLRELARASLVDRGVGVAGLNPLQMVGLAFTHSTSDFGHILIDVTHKSVMKGWEEANENFAEWTTKGTLSDFRPAHRVGLGGFESLPQVREGAEYTYVTLGDTGTLVSLATYGALFSITRQTIINDDMNMLTSIPFKLGRAARATIADLVFAQLTGDPLMAYDGKKLYDTSHKNTLTNGAIDVTNIDNAIQMMNAHKSFDGKQQLAIEPDVMLTPTTLFTRAKQVVGSASVEGADINSGIINPIQNILPITKSQRLQAHNAKQWYLLNKEAIEVSYLNGVETPFIDQQTGFTIDGVTTKVRIDAGVNVLDHRGIVRVTNK</sequence>
<dbReference type="GO" id="GO:0051117">
    <property type="term" value="F:ATPase binding"/>
    <property type="evidence" value="ECO:0007669"/>
    <property type="project" value="TreeGrafter"/>
</dbReference>
<dbReference type="CDD" id="cd07016">
    <property type="entry name" value="S14_ClpP_1"/>
    <property type="match status" value="1"/>
</dbReference>
<name>A0AAW8CH49_9PAST</name>
<dbReference type="Pfam" id="PF25209">
    <property type="entry name" value="Phage_capsid_4"/>
    <property type="match status" value="1"/>
</dbReference>
<dbReference type="InterPro" id="IPR023562">
    <property type="entry name" value="ClpP/TepA"/>
</dbReference>
<keyword evidence="3 7" id="KW-0645">Protease</keyword>
<organism evidence="7 8">
    <name type="scientific">Pasteurella atlantica</name>
    <dbReference type="NCBI Taxonomy" id="2827233"/>
    <lineage>
        <taxon>Bacteria</taxon>
        <taxon>Pseudomonadati</taxon>
        <taxon>Pseudomonadota</taxon>
        <taxon>Gammaproteobacteria</taxon>
        <taxon>Pasteurellales</taxon>
        <taxon>Pasteurellaceae</taxon>
        <taxon>Pasteurella</taxon>
    </lineage>
</organism>
<evidence type="ECO:0000256" key="6">
    <source>
        <dbReference type="RuleBase" id="RU003567"/>
    </source>
</evidence>
<dbReference type="InterPro" id="IPR001907">
    <property type="entry name" value="ClpP"/>
</dbReference>
<dbReference type="GO" id="GO:0004176">
    <property type="term" value="F:ATP-dependent peptidase activity"/>
    <property type="evidence" value="ECO:0007669"/>
    <property type="project" value="InterPro"/>
</dbReference>
<evidence type="ECO:0000256" key="5">
    <source>
        <dbReference type="ARBA" id="ARBA00022825"/>
    </source>
</evidence>
<gene>
    <name evidence="7" type="ORF">QJU78_04165</name>
</gene>
<evidence type="ECO:0000256" key="4">
    <source>
        <dbReference type="ARBA" id="ARBA00022801"/>
    </source>
</evidence>
<evidence type="ECO:0000256" key="3">
    <source>
        <dbReference type="ARBA" id="ARBA00022670"/>
    </source>
</evidence>
<dbReference type="NCBIfam" id="NF045542">
    <property type="entry name" value="Clp_rel_HeadMat"/>
    <property type="match status" value="1"/>
</dbReference>
<dbReference type="PRINTS" id="PR00127">
    <property type="entry name" value="CLPPROTEASEP"/>
</dbReference>
<protein>
    <recommendedName>
        <fullName evidence="6">ATP-dependent Clp protease proteolytic subunit</fullName>
    </recommendedName>
</protein>
<dbReference type="Pfam" id="PF00574">
    <property type="entry name" value="CLP_protease"/>
    <property type="match status" value="1"/>
</dbReference>
<comment type="caution">
    <text evidence="7">The sequence shown here is derived from an EMBL/GenBank/DDBJ whole genome shotgun (WGS) entry which is preliminary data.</text>
</comment>
<comment type="similarity">
    <text evidence="1 6">Belongs to the peptidase S14 family.</text>
</comment>
<dbReference type="GO" id="GO:0004252">
    <property type="term" value="F:serine-type endopeptidase activity"/>
    <property type="evidence" value="ECO:0007669"/>
    <property type="project" value="InterPro"/>
</dbReference>
<dbReference type="InterPro" id="IPR029045">
    <property type="entry name" value="ClpP/crotonase-like_dom_sf"/>
</dbReference>
<keyword evidence="4" id="KW-0378">Hydrolase</keyword>
<dbReference type="EMBL" id="JASAYJ010000006">
    <property type="protein sequence ID" value="MDP8186971.1"/>
    <property type="molecule type" value="Genomic_DNA"/>
</dbReference>
<dbReference type="PANTHER" id="PTHR10381:SF70">
    <property type="entry name" value="ATP-DEPENDENT CLP PROTEASE PROTEOLYTIC SUBUNIT"/>
    <property type="match status" value="1"/>
</dbReference>
<keyword evidence="5" id="KW-0720">Serine protease</keyword>
<evidence type="ECO:0000256" key="2">
    <source>
        <dbReference type="ARBA" id="ARBA00022490"/>
    </source>
</evidence>
<dbReference type="GO" id="GO:0009368">
    <property type="term" value="C:endopeptidase Clp complex"/>
    <property type="evidence" value="ECO:0007669"/>
    <property type="project" value="TreeGrafter"/>
</dbReference>
<dbReference type="PANTHER" id="PTHR10381">
    <property type="entry name" value="ATP-DEPENDENT CLP PROTEASE PROTEOLYTIC SUBUNIT"/>
    <property type="match status" value="1"/>
</dbReference>